<evidence type="ECO:0000313" key="3">
    <source>
        <dbReference type="Proteomes" id="UP001335183"/>
    </source>
</evidence>
<accession>A0ABZ2D6K7</accession>
<name>A0ABZ2D6K7_9SPHN</name>
<dbReference type="RefSeq" id="WP_338446341.1">
    <property type="nucleotide sequence ID" value="NZ_CP144918.1"/>
</dbReference>
<feature type="region of interest" description="Disordered" evidence="1">
    <location>
        <begin position="136"/>
        <end position="165"/>
    </location>
</feature>
<keyword evidence="3" id="KW-1185">Reference proteome</keyword>
<organism evidence="2 3">
    <name type="scientific">Pelagerythrobacter marensis</name>
    <dbReference type="NCBI Taxonomy" id="543877"/>
    <lineage>
        <taxon>Bacteria</taxon>
        <taxon>Pseudomonadati</taxon>
        <taxon>Pseudomonadota</taxon>
        <taxon>Alphaproteobacteria</taxon>
        <taxon>Sphingomonadales</taxon>
        <taxon>Erythrobacteraceae</taxon>
        <taxon>Pelagerythrobacter</taxon>
    </lineage>
</organism>
<dbReference type="EMBL" id="CP144918">
    <property type="protein sequence ID" value="WWA47451.1"/>
    <property type="molecule type" value="Genomic_DNA"/>
</dbReference>
<protein>
    <submittedName>
        <fullName evidence="2">Uncharacterized protein</fullName>
    </submittedName>
</protein>
<gene>
    <name evidence="2" type="ORF">V5F89_00655</name>
</gene>
<dbReference type="PROSITE" id="PS51257">
    <property type="entry name" value="PROKAR_LIPOPROTEIN"/>
    <property type="match status" value="1"/>
</dbReference>
<reference evidence="2 3" key="1">
    <citation type="submission" date="2024-02" db="EMBL/GenBank/DDBJ databases">
        <title>The whole genome sequence of five bacterial samples isolated from Abu Dhabi Sabkha-shore region.</title>
        <authorList>
            <person name="Sudalaimuthuasari N."/>
            <person name="Sarfraz B."/>
            <person name="Tuyisabe J.D."/>
            <person name="Mugisha Ntwali L.D.M."/>
            <person name="Ali A.I.A.A."/>
            <person name="Almansoori S.Z.A."/>
            <person name="Alajami H.S.A."/>
            <person name="Almeqbaali A.A.S."/>
            <person name="Kundu B."/>
            <person name="Saeed E.E."/>
            <person name="Sukumarinath V."/>
            <person name="Mishra A.K."/>
            <person name="Hazzouri K.M."/>
            <person name="Almaskari R."/>
            <person name="Sharma A.K."/>
            <person name="Amiri K.M.A."/>
        </authorList>
    </citation>
    <scope>NUCLEOTIDE SEQUENCE [LARGE SCALE GENOMIC DNA]</scope>
    <source>
        <strain evidence="3">kcgeb_sd</strain>
    </source>
</reference>
<evidence type="ECO:0000256" key="1">
    <source>
        <dbReference type="SAM" id="MobiDB-lite"/>
    </source>
</evidence>
<proteinExistence type="predicted"/>
<evidence type="ECO:0000313" key="2">
    <source>
        <dbReference type="EMBL" id="WWA47451.1"/>
    </source>
</evidence>
<dbReference type="Proteomes" id="UP001335183">
    <property type="component" value="Chromosome"/>
</dbReference>
<sequence>MKQSTIGPALVLLLAACGGETSGEIGDGRGESGTYAVESGGDGVTARMETADGTAVMRSGPDVPVDLPHGFTIYPGATVTTNTVFEEAGSKGALVTMETDAGPEELVAFYRTQAERAGVDITLDMTTDTMRMIGGKAPDDSPFSFTASDEGERTTGQLMVGEAFE</sequence>